<keyword evidence="1" id="KW-0732">Signal</keyword>
<evidence type="ECO:0008006" key="4">
    <source>
        <dbReference type="Google" id="ProtNLM"/>
    </source>
</evidence>
<dbReference type="STRING" id="1943.AQJ64_40070"/>
<dbReference type="AlphaFoldDB" id="A0A124I136"/>
<sequence>MQKSSRVRRRSPLSLVGLALACATAAGLLSACSLSFQDAQCSDGEYPALAVNSTGGQCVKDGQEPPEGWVRYPEGKVPEYVGDKWDEYWTTHTLDENGKIVPLPEGQ</sequence>
<comment type="caution">
    <text evidence="2">The sequence shown here is derived from an EMBL/GenBank/DDBJ whole genome shotgun (WGS) entry which is preliminary data.</text>
</comment>
<organism evidence="2 3">
    <name type="scientific">Streptomyces griseoruber</name>
    <dbReference type="NCBI Taxonomy" id="1943"/>
    <lineage>
        <taxon>Bacteria</taxon>
        <taxon>Bacillati</taxon>
        <taxon>Actinomycetota</taxon>
        <taxon>Actinomycetes</taxon>
        <taxon>Kitasatosporales</taxon>
        <taxon>Streptomycetaceae</taxon>
        <taxon>Streptomyces</taxon>
    </lineage>
</organism>
<name>A0A124I136_9ACTN</name>
<dbReference type="InterPro" id="IPR058119">
    <property type="entry name" value="SCO0607-like"/>
</dbReference>
<gene>
    <name evidence="2" type="ORF">AQJ64_40070</name>
</gene>
<feature type="chain" id="PRO_5039055483" description="Lipoprotein" evidence="1">
    <location>
        <begin position="26"/>
        <end position="107"/>
    </location>
</feature>
<dbReference type="RefSeq" id="WP_055637919.1">
    <property type="nucleotide sequence ID" value="NZ_JBIRRP010000005.1"/>
</dbReference>
<keyword evidence="3" id="KW-1185">Reference proteome</keyword>
<dbReference type="NCBIfam" id="NF046120">
    <property type="entry name" value="lipo_SCO0607"/>
    <property type="match status" value="1"/>
</dbReference>
<feature type="signal peptide" evidence="1">
    <location>
        <begin position="1"/>
        <end position="25"/>
    </location>
</feature>
<evidence type="ECO:0000313" key="2">
    <source>
        <dbReference type="EMBL" id="KUN75884.1"/>
    </source>
</evidence>
<proteinExistence type="predicted"/>
<dbReference type="PROSITE" id="PS51257">
    <property type="entry name" value="PROKAR_LIPOPROTEIN"/>
    <property type="match status" value="1"/>
</dbReference>
<dbReference type="Proteomes" id="UP000052982">
    <property type="component" value="Unassembled WGS sequence"/>
</dbReference>
<evidence type="ECO:0000256" key="1">
    <source>
        <dbReference type="SAM" id="SignalP"/>
    </source>
</evidence>
<protein>
    <recommendedName>
        <fullName evidence="4">Lipoprotein</fullName>
    </recommendedName>
</protein>
<evidence type="ECO:0000313" key="3">
    <source>
        <dbReference type="Proteomes" id="UP000052982"/>
    </source>
</evidence>
<reference evidence="2 3" key="1">
    <citation type="submission" date="2015-10" db="EMBL/GenBank/DDBJ databases">
        <title>Draft genome sequence of Streptomyces griseoruber DSM 40281, type strain for the species Streptomyces griseoruber.</title>
        <authorList>
            <person name="Ruckert C."/>
            <person name="Winkler A."/>
            <person name="Kalinowski J."/>
            <person name="Kampfer P."/>
            <person name="Glaeser S."/>
        </authorList>
    </citation>
    <scope>NUCLEOTIDE SEQUENCE [LARGE SCALE GENOMIC DNA]</scope>
    <source>
        <strain evidence="2 3">DSM 40281</strain>
    </source>
</reference>
<dbReference type="EMBL" id="LMWW01000072">
    <property type="protein sequence ID" value="KUN75884.1"/>
    <property type="molecule type" value="Genomic_DNA"/>
</dbReference>
<accession>A0A124I136</accession>